<protein>
    <submittedName>
        <fullName evidence="2">Aldo/keto reductase</fullName>
    </submittedName>
</protein>
<evidence type="ECO:0000259" key="1">
    <source>
        <dbReference type="Pfam" id="PF00248"/>
    </source>
</evidence>
<accession>A0ABS2ZNV6</accession>
<dbReference type="EMBL" id="JAFHKR010000038">
    <property type="protein sequence ID" value="MBN3553709.1"/>
    <property type="molecule type" value="Genomic_DNA"/>
</dbReference>
<dbReference type="RefSeq" id="WP_205724847.1">
    <property type="nucleotide sequence ID" value="NZ_JAFHKR010000038.1"/>
</dbReference>
<dbReference type="Gene3D" id="3.20.20.100">
    <property type="entry name" value="NADP-dependent oxidoreductase domain"/>
    <property type="match status" value="1"/>
</dbReference>
<dbReference type="InterPro" id="IPR036812">
    <property type="entry name" value="NAD(P)_OxRdtase_dom_sf"/>
</dbReference>
<evidence type="ECO:0000313" key="2">
    <source>
        <dbReference type="EMBL" id="MBN3553709.1"/>
    </source>
</evidence>
<name>A0ABS2ZNV6_9BACL</name>
<proteinExistence type="predicted"/>
<sequence length="270" mass="30972">MRSERDVGSVLSKLVRKDEQIDRKNVFLSTKAGIIPGDIDAQLRPDKYLQEVLVEKEILQRSDLQIIDHHRHVMEPSFYEFAIQQSLKHMHVDYIDVHYIHNPEVSLIVLGEEIFYQKLQQLFSFYEQQVERGLIRYYGLAVWSAFAESPNSPGYISLEKVLDMAHSVAGKSHHLRFIQAPLNHSNQIAATDLNQQVYGRWRTLLQAAEELGIHVTTSAPLDCGKLTDHQHGHVDELLSFVLKTPGILSTMIGMRKIDTVKKNLKQLARN</sequence>
<dbReference type="PANTHER" id="PTHR42686:SF1">
    <property type="entry name" value="GH17980P-RELATED"/>
    <property type="match status" value="1"/>
</dbReference>
<keyword evidence="3" id="KW-1185">Reference proteome</keyword>
<dbReference type="Proteomes" id="UP001296923">
    <property type="component" value="Unassembled WGS sequence"/>
</dbReference>
<dbReference type="InterPro" id="IPR020471">
    <property type="entry name" value="AKR"/>
</dbReference>
<comment type="caution">
    <text evidence="2">The sequence shown here is derived from an EMBL/GenBank/DDBJ whole genome shotgun (WGS) entry which is preliminary data.</text>
</comment>
<dbReference type="InterPro" id="IPR023210">
    <property type="entry name" value="NADP_OxRdtase_dom"/>
</dbReference>
<organism evidence="2 3">
    <name type="scientific">Fictibacillus nanhaiensis</name>
    <dbReference type="NCBI Taxonomy" id="742169"/>
    <lineage>
        <taxon>Bacteria</taxon>
        <taxon>Bacillati</taxon>
        <taxon>Bacillota</taxon>
        <taxon>Bacilli</taxon>
        <taxon>Bacillales</taxon>
        <taxon>Fictibacillaceae</taxon>
        <taxon>Fictibacillus</taxon>
    </lineage>
</organism>
<dbReference type="SUPFAM" id="SSF51430">
    <property type="entry name" value="NAD(P)-linked oxidoreductase"/>
    <property type="match status" value="1"/>
</dbReference>
<dbReference type="PANTHER" id="PTHR42686">
    <property type="entry name" value="GH17980P-RELATED"/>
    <property type="match status" value="1"/>
</dbReference>
<feature type="domain" description="NADP-dependent oxidoreductase" evidence="1">
    <location>
        <begin position="4"/>
        <end position="144"/>
    </location>
</feature>
<reference evidence="2 3" key="1">
    <citation type="submission" date="2021-01" db="EMBL/GenBank/DDBJ databases">
        <title>Genome Sequencing of Type Strains.</title>
        <authorList>
            <person name="Lemaire J.F."/>
            <person name="Inderbitzin P."/>
            <person name="Collins S.B."/>
            <person name="Wespe N."/>
            <person name="Knight-Connoni V."/>
        </authorList>
    </citation>
    <scope>NUCLEOTIDE SEQUENCE [LARGE SCALE GENOMIC DNA]</scope>
    <source>
        <strain evidence="2 3">DSM 23009</strain>
    </source>
</reference>
<gene>
    <name evidence="2" type="ORF">JYA63_05505</name>
</gene>
<dbReference type="Pfam" id="PF00248">
    <property type="entry name" value="Aldo_ket_red"/>
    <property type="match status" value="1"/>
</dbReference>
<evidence type="ECO:0000313" key="3">
    <source>
        <dbReference type="Proteomes" id="UP001296923"/>
    </source>
</evidence>
<dbReference type="CDD" id="cd19099">
    <property type="entry name" value="AKR_unchar"/>
    <property type="match status" value="1"/>
</dbReference>